<dbReference type="eggNOG" id="KOG0713">
    <property type="taxonomic scope" value="Eukaryota"/>
</dbReference>
<dbReference type="Pfam" id="PF00226">
    <property type="entry name" value="DnaJ"/>
    <property type="match status" value="1"/>
</dbReference>
<organism evidence="3 4">
    <name type="scientific">Coccomyxa subellipsoidea (strain C-169)</name>
    <name type="common">Green microalga</name>
    <dbReference type="NCBI Taxonomy" id="574566"/>
    <lineage>
        <taxon>Eukaryota</taxon>
        <taxon>Viridiplantae</taxon>
        <taxon>Chlorophyta</taxon>
        <taxon>core chlorophytes</taxon>
        <taxon>Trebouxiophyceae</taxon>
        <taxon>Trebouxiophyceae incertae sedis</taxon>
        <taxon>Coccomyxaceae</taxon>
        <taxon>Coccomyxa</taxon>
        <taxon>Coccomyxa subellipsoidea</taxon>
    </lineage>
</organism>
<evidence type="ECO:0000256" key="1">
    <source>
        <dbReference type="SAM" id="MobiDB-lite"/>
    </source>
</evidence>
<dbReference type="KEGG" id="csl:COCSUDRAFT_44637"/>
<dbReference type="InterPro" id="IPR036869">
    <property type="entry name" value="J_dom_sf"/>
</dbReference>
<feature type="domain" description="J" evidence="2">
    <location>
        <begin position="14"/>
        <end position="81"/>
    </location>
</feature>
<dbReference type="GeneID" id="17037390"/>
<dbReference type="PROSITE" id="PS00636">
    <property type="entry name" value="DNAJ_1"/>
    <property type="match status" value="1"/>
</dbReference>
<dbReference type="InterPro" id="IPR001623">
    <property type="entry name" value="DnaJ_domain"/>
</dbReference>
<dbReference type="InterPro" id="IPR018253">
    <property type="entry name" value="DnaJ_domain_CS"/>
</dbReference>
<comment type="caution">
    <text evidence="3">The sequence shown here is derived from an EMBL/GenBank/DDBJ whole genome shotgun (WGS) entry which is preliminary data.</text>
</comment>
<dbReference type="PRINTS" id="PR00625">
    <property type="entry name" value="JDOMAIN"/>
</dbReference>
<accession>I0YLK1</accession>
<dbReference type="PANTHER" id="PTHR44272">
    <property type="entry name" value="DNAJ DOMAIN (PROKARYOTIC HEAT SHOCK PROTEIN)"/>
    <property type="match status" value="1"/>
</dbReference>
<dbReference type="PROSITE" id="PS50076">
    <property type="entry name" value="DNAJ_2"/>
    <property type="match status" value="1"/>
</dbReference>
<proteinExistence type="predicted"/>
<name>I0YLK1_COCSC</name>
<feature type="region of interest" description="Disordered" evidence="1">
    <location>
        <begin position="381"/>
        <end position="402"/>
    </location>
</feature>
<protein>
    <submittedName>
        <fullName evidence="3">DnaJ-domain-containing protein</fullName>
    </submittedName>
</protein>
<dbReference type="AlphaFoldDB" id="I0YLK1"/>
<evidence type="ECO:0000313" key="4">
    <source>
        <dbReference type="Proteomes" id="UP000007264"/>
    </source>
</evidence>
<evidence type="ECO:0000259" key="2">
    <source>
        <dbReference type="PROSITE" id="PS50076"/>
    </source>
</evidence>
<dbReference type="OrthoDB" id="10250354at2759"/>
<sequence>MPDPEPLNDELLRDPYEVLGVSRTATEQEIKTAYRKLALAHHPDKNQGETAESAAEKFKEIATAHSILGDPEKRRRYDAGGFGSLQKSDLEMEVDLSSLGTFSTAMAAMFSKLGVPIKTAVPPMVLEAAYTGNFEAAPLRFGEAISNRVEKAGCQYYTLDLTQRHIDQGFVIGAHSVAGSKFKLLMFEATEEGQWEMLLQEDSIKVRKNTQIAGLYFLQCETYHIGPRPSALDTADYPENMLFKRLESMQPREKPLQLRAGKLLLAVYGDNWFNRVRYTIEAVLPAPAAASKAADISGRAREGTSSAGALGVSIEKVTRVEGELLTRREALRGFEREYRQTQMAYLEAVERFGKMKDEVEGLLSERDEAYLELLAVPDTAGTAGTGPAAEDGGHLAAGSSAEADKPFSRRILEGIWGPRRQ</sequence>
<gene>
    <name evidence="3" type="ORF">COCSUDRAFT_44637</name>
</gene>
<dbReference type="InterPro" id="IPR052812">
    <property type="entry name" value="Plant_DnaJ_domain"/>
</dbReference>
<dbReference type="PANTHER" id="PTHR44272:SF3">
    <property type="entry name" value="J DOMAIN-CONTAINING PROTEIN"/>
    <property type="match status" value="1"/>
</dbReference>
<dbReference type="SUPFAM" id="SSF46565">
    <property type="entry name" value="Chaperone J-domain"/>
    <property type="match status" value="1"/>
</dbReference>
<dbReference type="Gene3D" id="1.10.287.110">
    <property type="entry name" value="DnaJ domain"/>
    <property type="match status" value="1"/>
</dbReference>
<dbReference type="EMBL" id="AGSI01000019">
    <property type="protein sequence ID" value="EIE19270.1"/>
    <property type="molecule type" value="Genomic_DNA"/>
</dbReference>
<dbReference type="Proteomes" id="UP000007264">
    <property type="component" value="Unassembled WGS sequence"/>
</dbReference>
<reference evidence="3 4" key="1">
    <citation type="journal article" date="2012" name="Genome Biol.">
        <title>The genome of the polar eukaryotic microalga coccomyxa subellipsoidea reveals traits of cold adaptation.</title>
        <authorList>
            <person name="Blanc G."/>
            <person name="Agarkova I."/>
            <person name="Grimwood J."/>
            <person name="Kuo A."/>
            <person name="Brueggeman A."/>
            <person name="Dunigan D."/>
            <person name="Gurnon J."/>
            <person name="Ladunga I."/>
            <person name="Lindquist E."/>
            <person name="Lucas S."/>
            <person name="Pangilinan J."/>
            <person name="Proschold T."/>
            <person name="Salamov A."/>
            <person name="Schmutz J."/>
            <person name="Weeks D."/>
            <person name="Yamada T."/>
            <person name="Claverie J.M."/>
            <person name="Grigoriev I."/>
            <person name="Van Etten J."/>
            <person name="Lomsadze A."/>
            <person name="Borodovsky M."/>
        </authorList>
    </citation>
    <scope>NUCLEOTIDE SEQUENCE [LARGE SCALE GENOMIC DNA]</scope>
    <source>
        <strain evidence="3 4">C-169</strain>
    </source>
</reference>
<dbReference type="RefSeq" id="XP_005643814.1">
    <property type="nucleotide sequence ID" value="XM_005643757.1"/>
</dbReference>
<dbReference type="STRING" id="574566.I0YLK1"/>
<keyword evidence="4" id="KW-1185">Reference proteome</keyword>
<feature type="compositionally biased region" description="Low complexity" evidence="1">
    <location>
        <begin position="381"/>
        <end position="390"/>
    </location>
</feature>
<dbReference type="SMART" id="SM00271">
    <property type="entry name" value="DnaJ"/>
    <property type="match status" value="1"/>
</dbReference>
<evidence type="ECO:0000313" key="3">
    <source>
        <dbReference type="EMBL" id="EIE19270.1"/>
    </source>
</evidence>
<dbReference type="CDD" id="cd06257">
    <property type="entry name" value="DnaJ"/>
    <property type="match status" value="1"/>
</dbReference>